<gene>
    <name evidence="4" type="ordered locus">Daes_3131</name>
</gene>
<sequence precursor="true">MMKTFGRHAAILAMALLLLACSGGASDESSAVAAQGYPPMDSAGLDAYLAEHTGKPAILFFWTTWCPSCKQQIPEMEQLRAARGDEVTVFSVSLDEKVEALDAFFKGRERTLPVFFGDQVLAARFDVEAIPTLVVFDAQGKLVMSRPGVFPLPMLQALTDKLVAR</sequence>
<dbReference type="CDD" id="cd02966">
    <property type="entry name" value="TlpA_like_family"/>
    <property type="match status" value="1"/>
</dbReference>
<evidence type="ECO:0000313" key="4">
    <source>
        <dbReference type="EMBL" id="ADU64123.1"/>
    </source>
</evidence>
<dbReference type="InterPro" id="IPR036249">
    <property type="entry name" value="Thioredoxin-like_sf"/>
</dbReference>
<dbReference type="PANTHER" id="PTHR42852:SF18">
    <property type="entry name" value="CHROMOSOME UNDETERMINED SCAFFOLD_47, WHOLE GENOME SHOTGUN SEQUENCE"/>
    <property type="match status" value="1"/>
</dbReference>
<feature type="signal peptide" evidence="2">
    <location>
        <begin position="1"/>
        <end position="25"/>
    </location>
</feature>
<dbReference type="eggNOG" id="COG0526">
    <property type="taxonomic scope" value="Bacteria"/>
</dbReference>
<dbReference type="HOGENOM" id="CLU_042529_11_2_7"/>
<dbReference type="AlphaFoldDB" id="E6VR39"/>
<evidence type="ECO:0000313" key="5">
    <source>
        <dbReference type="Proteomes" id="UP000002191"/>
    </source>
</evidence>
<accession>E6VR39</accession>
<protein>
    <submittedName>
        <fullName evidence="4">Alkyl hydroperoxide reductase/ Thiol specific antioxidant/ Mal allergen</fullName>
    </submittedName>
</protein>
<dbReference type="RefSeq" id="WP_013516024.1">
    <property type="nucleotide sequence ID" value="NC_014844.1"/>
</dbReference>
<name>E6VR39_PSEA9</name>
<dbReference type="PROSITE" id="PS00194">
    <property type="entry name" value="THIOREDOXIN_1"/>
    <property type="match status" value="1"/>
</dbReference>
<keyword evidence="5" id="KW-1185">Reference proteome</keyword>
<dbReference type="KEGG" id="das:Daes_3131"/>
<dbReference type="OrthoDB" id="9813820at2"/>
<dbReference type="STRING" id="643562.Daes_3131"/>
<evidence type="ECO:0000259" key="3">
    <source>
        <dbReference type="PROSITE" id="PS51352"/>
    </source>
</evidence>
<dbReference type="GO" id="GO:0016209">
    <property type="term" value="F:antioxidant activity"/>
    <property type="evidence" value="ECO:0007669"/>
    <property type="project" value="InterPro"/>
</dbReference>
<feature type="chain" id="PRO_5003213984" evidence="2">
    <location>
        <begin position="26"/>
        <end position="165"/>
    </location>
</feature>
<dbReference type="InterPro" id="IPR013766">
    <property type="entry name" value="Thioredoxin_domain"/>
</dbReference>
<dbReference type="Gene3D" id="3.40.30.10">
    <property type="entry name" value="Glutaredoxin"/>
    <property type="match status" value="1"/>
</dbReference>
<reference evidence="4 5" key="2">
    <citation type="journal article" date="2014" name="Genome Announc.">
        <title>Complete Genome Sequence of the Subsurface, Mesophilic Sulfate-Reducing Bacterium Desulfovibrio aespoeensis Aspo-2.</title>
        <authorList>
            <person name="Pedersen K."/>
            <person name="Bengtsson A."/>
            <person name="Edlund J."/>
            <person name="Rabe L."/>
            <person name="Hazen T."/>
            <person name="Chakraborty R."/>
            <person name="Goodwin L."/>
            <person name="Shapiro N."/>
        </authorList>
    </citation>
    <scope>NUCLEOTIDE SEQUENCE [LARGE SCALE GENOMIC DNA]</scope>
    <source>
        <strain evidence="5">ATCC 700646 / DSM 10631 / Aspo-2</strain>
    </source>
</reference>
<dbReference type="GO" id="GO:0016491">
    <property type="term" value="F:oxidoreductase activity"/>
    <property type="evidence" value="ECO:0007669"/>
    <property type="project" value="InterPro"/>
</dbReference>
<organism evidence="4 5">
    <name type="scientific">Pseudodesulfovibrio aespoeensis (strain ATCC 700646 / DSM 10631 / Aspo-2)</name>
    <name type="common">Desulfovibrio aespoeensis</name>
    <dbReference type="NCBI Taxonomy" id="643562"/>
    <lineage>
        <taxon>Bacteria</taxon>
        <taxon>Pseudomonadati</taxon>
        <taxon>Thermodesulfobacteriota</taxon>
        <taxon>Desulfovibrionia</taxon>
        <taxon>Desulfovibrionales</taxon>
        <taxon>Desulfovibrionaceae</taxon>
    </lineage>
</organism>
<reference evidence="5" key="1">
    <citation type="submission" date="2010-12" db="EMBL/GenBank/DDBJ databases">
        <title>Complete sequence of Desulfovibrio aespoeensis Aspo-2.</title>
        <authorList>
            <consortium name="US DOE Joint Genome Institute"/>
            <person name="Lucas S."/>
            <person name="Copeland A."/>
            <person name="Lapidus A."/>
            <person name="Cheng J.-F."/>
            <person name="Goodwin L."/>
            <person name="Pitluck S."/>
            <person name="Chertkov O."/>
            <person name="Misra M."/>
            <person name="Detter J.C."/>
            <person name="Han C."/>
            <person name="Tapia R."/>
            <person name="Land M."/>
            <person name="Hauser L."/>
            <person name="Kyrpides N."/>
            <person name="Ivanova N."/>
            <person name="Ovchinnikova G."/>
            <person name="Pedersen K."/>
            <person name="Jagevall S."/>
            <person name="Hazen T."/>
            <person name="Woyke T."/>
        </authorList>
    </citation>
    <scope>NUCLEOTIDE SEQUENCE [LARGE SCALE GENOMIC DNA]</scope>
    <source>
        <strain evidence="5">ATCC 700646 / DSM 10631 / Aspo-2</strain>
    </source>
</reference>
<dbReference type="InterPro" id="IPR017937">
    <property type="entry name" value="Thioredoxin_CS"/>
</dbReference>
<keyword evidence="1" id="KW-0676">Redox-active center</keyword>
<dbReference type="Pfam" id="PF00578">
    <property type="entry name" value="AhpC-TSA"/>
    <property type="match status" value="1"/>
</dbReference>
<dbReference type="SUPFAM" id="SSF52833">
    <property type="entry name" value="Thioredoxin-like"/>
    <property type="match status" value="1"/>
</dbReference>
<proteinExistence type="predicted"/>
<evidence type="ECO:0000256" key="2">
    <source>
        <dbReference type="SAM" id="SignalP"/>
    </source>
</evidence>
<dbReference type="PANTHER" id="PTHR42852">
    <property type="entry name" value="THIOL:DISULFIDE INTERCHANGE PROTEIN DSBE"/>
    <property type="match status" value="1"/>
</dbReference>
<evidence type="ECO:0000256" key="1">
    <source>
        <dbReference type="ARBA" id="ARBA00023284"/>
    </source>
</evidence>
<dbReference type="PROSITE" id="PS51257">
    <property type="entry name" value="PROKAR_LIPOPROTEIN"/>
    <property type="match status" value="1"/>
</dbReference>
<dbReference type="EMBL" id="CP002431">
    <property type="protein sequence ID" value="ADU64123.1"/>
    <property type="molecule type" value="Genomic_DNA"/>
</dbReference>
<keyword evidence="2" id="KW-0732">Signal</keyword>
<dbReference type="PROSITE" id="PS51352">
    <property type="entry name" value="THIOREDOXIN_2"/>
    <property type="match status" value="1"/>
</dbReference>
<dbReference type="InterPro" id="IPR050553">
    <property type="entry name" value="Thioredoxin_ResA/DsbE_sf"/>
</dbReference>
<dbReference type="Proteomes" id="UP000002191">
    <property type="component" value="Chromosome"/>
</dbReference>
<feature type="domain" description="Thioredoxin" evidence="3">
    <location>
        <begin position="20"/>
        <end position="164"/>
    </location>
</feature>
<dbReference type="InterPro" id="IPR000866">
    <property type="entry name" value="AhpC/TSA"/>
</dbReference>